<dbReference type="Gene3D" id="3.10.580.10">
    <property type="entry name" value="CBS-domain"/>
    <property type="match status" value="1"/>
</dbReference>
<dbReference type="SMART" id="SM00116">
    <property type="entry name" value="CBS"/>
    <property type="match status" value="2"/>
</dbReference>
<feature type="domain" description="CBS" evidence="3">
    <location>
        <begin position="76"/>
        <end position="131"/>
    </location>
</feature>
<dbReference type="AlphaFoldDB" id="A0A1G8D6E1"/>
<keyword evidence="1 2" id="KW-0129">CBS domain</keyword>
<accession>A0A1G8D6E1</accession>
<proteinExistence type="predicted"/>
<dbReference type="InterPro" id="IPR051257">
    <property type="entry name" value="Diverse_CBS-Domain"/>
</dbReference>
<dbReference type="EMBL" id="FNCV01000007">
    <property type="protein sequence ID" value="SDH53286.1"/>
    <property type="molecule type" value="Genomic_DNA"/>
</dbReference>
<evidence type="ECO:0000259" key="3">
    <source>
        <dbReference type="PROSITE" id="PS51371"/>
    </source>
</evidence>
<keyword evidence="5" id="KW-1185">Reference proteome</keyword>
<dbReference type="PANTHER" id="PTHR43080">
    <property type="entry name" value="CBS DOMAIN-CONTAINING PROTEIN CBSX3, MITOCHONDRIAL"/>
    <property type="match status" value="1"/>
</dbReference>
<evidence type="ECO:0000313" key="4">
    <source>
        <dbReference type="EMBL" id="SDH53286.1"/>
    </source>
</evidence>
<sequence length="145" mass="15904">MKRKLVPDIIQGQTVHTVAPDLPAVEAARKMSEHRIAALAVMENARLVGILTERDITARLVALGKDPATTPVGQVMTESPDTLPPDALATEALNIMRQRGYRHIPVMDGETVVAMLSIRDLNIVIQEALERELAERDAYIFGDAQ</sequence>
<organism evidence="4 5">
    <name type="scientific">Roseospirillum parvum</name>
    <dbReference type="NCBI Taxonomy" id="83401"/>
    <lineage>
        <taxon>Bacteria</taxon>
        <taxon>Pseudomonadati</taxon>
        <taxon>Pseudomonadota</taxon>
        <taxon>Alphaproteobacteria</taxon>
        <taxon>Rhodospirillales</taxon>
        <taxon>Rhodospirillaceae</taxon>
        <taxon>Roseospirillum</taxon>
    </lineage>
</organism>
<feature type="domain" description="CBS" evidence="3">
    <location>
        <begin position="9"/>
        <end position="67"/>
    </location>
</feature>
<dbReference type="RefSeq" id="WP_245689483.1">
    <property type="nucleotide sequence ID" value="NZ_FNCV01000007.1"/>
</dbReference>
<name>A0A1G8D6E1_9PROT</name>
<dbReference type="SUPFAM" id="SSF54631">
    <property type="entry name" value="CBS-domain pair"/>
    <property type="match status" value="1"/>
</dbReference>
<dbReference type="PROSITE" id="PS51371">
    <property type="entry name" value="CBS"/>
    <property type="match status" value="2"/>
</dbReference>
<evidence type="ECO:0000313" key="5">
    <source>
        <dbReference type="Proteomes" id="UP000217076"/>
    </source>
</evidence>
<dbReference type="PANTHER" id="PTHR43080:SF2">
    <property type="entry name" value="CBS DOMAIN-CONTAINING PROTEIN"/>
    <property type="match status" value="1"/>
</dbReference>
<dbReference type="STRING" id="83401.SAMN05421742_107195"/>
<evidence type="ECO:0000256" key="1">
    <source>
        <dbReference type="ARBA" id="ARBA00023122"/>
    </source>
</evidence>
<dbReference type="InterPro" id="IPR000644">
    <property type="entry name" value="CBS_dom"/>
</dbReference>
<dbReference type="Proteomes" id="UP000217076">
    <property type="component" value="Unassembled WGS sequence"/>
</dbReference>
<reference evidence="5" key="1">
    <citation type="submission" date="2016-10" db="EMBL/GenBank/DDBJ databases">
        <authorList>
            <person name="Varghese N."/>
            <person name="Submissions S."/>
        </authorList>
    </citation>
    <scope>NUCLEOTIDE SEQUENCE [LARGE SCALE GENOMIC DNA]</scope>
    <source>
        <strain evidence="5">930I</strain>
    </source>
</reference>
<dbReference type="Pfam" id="PF00571">
    <property type="entry name" value="CBS"/>
    <property type="match status" value="2"/>
</dbReference>
<evidence type="ECO:0000256" key="2">
    <source>
        <dbReference type="PROSITE-ProRule" id="PRU00703"/>
    </source>
</evidence>
<dbReference type="InterPro" id="IPR046342">
    <property type="entry name" value="CBS_dom_sf"/>
</dbReference>
<gene>
    <name evidence="4" type="ORF">SAMN05421742_107195</name>
</gene>
<protein>
    <submittedName>
        <fullName evidence="4">CBS domain-containing protein</fullName>
    </submittedName>
</protein>